<dbReference type="Gene3D" id="2.60.120.10">
    <property type="entry name" value="Jelly Rolls"/>
    <property type="match status" value="1"/>
</dbReference>
<dbReference type="InterPro" id="IPR008579">
    <property type="entry name" value="UGlyAH_Cupin_dom"/>
</dbReference>
<dbReference type="AlphaFoldDB" id="A0A9X4RKY8"/>
<dbReference type="PANTHER" id="PTHR33271">
    <property type="entry name" value="OS04G0445200 PROTEIN"/>
    <property type="match status" value="1"/>
</dbReference>
<protein>
    <submittedName>
        <fullName evidence="2">Cupin domain-containing protein</fullName>
    </submittedName>
</protein>
<gene>
    <name evidence="2" type="ORF">OLX77_02555</name>
</gene>
<reference evidence="2" key="2">
    <citation type="submission" date="2022-10" db="EMBL/GenBank/DDBJ databases">
        <authorList>
            <person name="Aronson H.S."/>
        </authorList>
    </citation>
    <scope>NUCLEOTIDE SEQUENCE</scope>
    <source>
        <strain evidence="2">RS19-109</strain>
    </source>
</reference>
<dbReference type="CDD" id="cd02227">
    <property type="entry name" value="cupin_TM1112-like"/>
    <property type="match status" value="1"/>
</dbReference>
<dbReference type="SUPFAM" id="SSF51182">
    <property type="entry name" value="RmlC-like cupins"/>
    <property type="match status" value="1"/>
</dbReference>
<name>A0A9X4RKY8_9BACT</name>
<organism evidence="2 3">
    <name type="scientific">Thiovibrio frasassiensis</name>
    <dbReference type="NCBI Taxonomy" id="2984131"/>
    <lineage>
        <taxon>Bacteria</taxon>
        <taxon>Pseudomonadati</taxon>
        <taxon>Thermodesulfobacteriota</taxon>
        <taxon>Desulfobulbia</taxon>
        <taxon>Desulfobulbales</taxon>
        <taxon>Thiovibrionaceae</taxon>
        <taxon>Thiovibrio</taxon>
    </lineage>
</organism>
<dbReference type="EMBL" id="JAPHEH010000001">
    <property type="protein sequence ID" value="MDG4475040.1"/>
    <property type="molecule type" value="Genomic_DNA"/>
</dbReference>
<evidence type="ECO:0000259" key="1">
    <source>
        <dbReference type="Pfam" id="PF05899"/>
    </source>
</evidence>
<sequence length="123" mass="14137">MASPTSSPVVFGIDKVAPHGYQLTTRILNLDQGIPMPITVEKLSPKKRETLRLDEWPIWQCEPSTFPWHYDQEESCYILEGEITVTAGEQTMQISPGDYVTFPKGLDCQWQVHSAVRKHYLFR</sequence>
<dbReference type="Pfam" id="PF05899">
    <property type="entry name" value="Cupin_3"/>
    <property type="match status" value="1"/>
</dbReference>
<dbReference type="InterPro" id="IPR011051">
    <property type="entry name" value="RmlC_Cupin_sf"/>
</dbReference>
<dbReference type="InterPro" id="IPR014710">
    <property type="entry name" value="RmlC-like_jellyroll"/>
</dbReference>
<evidence type="ECO:0000313" key="2">
    <source>
        <dbReference type="EMBL" id="MDG4475040.1"/>
    </source>
</evidence>
<proteinExistence type="predicted"/>
<dbReference type="Proteomes" id="UP001154240">
    <property type="component" value="Unassembled WGS sequence"/>
</dbReference>
<accession>A0A9X4RKY8</accession>
<feature type="domain" description="(S)-ureidoglycine aminohydrolase cupin" evidence="1">
    <location>
        <begin position="52"/>
        <end position="120"/>
    </location>
</feature>
<keyword evidence="3" id="KW-1185">Reference proteome</keyword>
<reference evidence="2" key="1">
    <citation type="journal article" date="2022" name="bioRxiv">
        <title>Thiovibrio frasassiensisgen. nov., sp. nov., an autotrophic, elemental sulfur disproportionating bacterium isolated from sulfidic karst sediment, and proposal of Thiovibrionaceae fam. nov.</title>
        <authorList>
            <person name="Aronson H."/>
            <person name="Thomas C."/>
            <person name="Bhattacharyya M."/>
            <person name="Eckstein S."/>
            <person name="Jensen S."/>
            <person name="Barco R."/>
            <person name="Macalady J."/>
            <person name="Amend J."/>
        </authorList>
    </citation>
    <scope>NUCLEOTIDE SEQUENCE</scope>
    <source>
        <strain evidence="2">RS19-109</strain>
    </source>
</reference>
<dbReference type="PANTHER" id="PTHR33271:SF22">
    <property type="entry name" value="OS04G0445200 PROTEIN"/>
    <property type="match status" value="1"/>
</dbReference>
<evidence type="ECO:0000313" key="3">
    <source>
        <dbReference type="Proteomes" id="UP001154240"/>
    </source>
</evidence>
<comment type="caution">
    <text evidence="2">The sequence shown here is derived from an EMBL/GenBank/DDBJ whole genome shotgun (WGS) entry which is preliminary data.</text>
</comment>